<dbReference type="Proteomes" id="UP001074726">
    <property type="component" value="Unassembled WGS sequence"/>
</dbReference>
<sequence length="538" mass="54828">MTGCLRLVRLAARRDRATLPAWVLGLSVFLAATTAMFEAAYTDHPELLEPDTRIVVENPGMRVLGLVTGPSVGGYALHRDALTLAVLAAMMSILAVVRHTRQAEELGRSELVAAGATGRHAPLAAAVVVALAADLALAVGLGVALVVAGQPVSGAFVGGASIALVGTVFAGVAAVTAQLASTTRGATGMAVAVLAVSFALAALGNVVGAVDSAALRVTSAWPAWLSPIAWGQQMRPFADDQWWPLGLAAGATTVLVATAGALVARRDVGRGMWPERPGPGHAHPTLVRPAGLVWRLQRGALLGWAAGLLGVGLVFGALSERIGGLEGAATEWYDTFGGAADLVGAYWASMLQIAGTAVAIYVVTLLLRLRHDEAGGVLEPVLGTSVTRLRWLGAYAVNAAAGAILLMLVFAMAMVVTGGQVLGGTGALAVDLADAALVQLPAIAVLGAAVVVAVTVVPRWTTGVSWGLVVLCVFVGPMFGPALGLPTWLVDVSPFSHVPNAPAVDVTREPLLALGLVAALLAAVSVVVLRRRNLVLPT</sequence>
<gene>
    <name evidence="2" type="ORF">NYO98_08890</name>
</gene>
<comment type="caution">
    <text evidence="2">The sequence shown here is derived from an EMBL/GenBank/DDBJ whole genome shotgun (WGS) entry which is preliminary data.</text>
</comment>
<feature type="transmembrane region" description="Helical" evidence="1">
    <location>
        <begin position="464"/>
        <end position="490"/>
    </location>
</feature>
<evidence type="ECO:0000313" key="2">
    <source>
        <dbReference type="EMBL" id="MCY4726393.1"/>
    </source>
</evidence>
<dbReference type="RefSeq" id="WP_268111254.1">
    <property type="nucleotide sequence ID" value="NZ_JAPPUX010000002.1"/>
</dbReference>
<evidence type="ECO:0000313" key="3">
    <source>
        <dbReference type="Proteomes" id="UP001074726"/>
    </source>
</evidence>
<evidence type="ECO:0000256" key="1">
    <source>
        <dbReference type="SAM" id="Phobius"/>
    </source>
</evidence>
<feature type="transmembrane region" description="Helical" evidence="1">
    <location>
        <begin position="510"/>
        <end position="529"/>
    </location>
</feature>
<accession>A0ABT4CBR5</accession>
<feature type="transmembrane region" description="Helical" evidence="1">
    <location>
        <begin position="301"/>
        <end position="318"/>
    </location>
</feature>
<feature type="transmembrane region" description="Helical" evidence="1">
    <location>
        <begin position="189"/>
        <end position="210"/>
    </location>
</feature>
<feature type="transmembrane region" description="Helical" evidence="1">
    <location>
        <begin position="242"/>
        <end position="264"/>
    </location>
</feature>
<feature type="transmembrane region" description="Helical" evidence="1">
    <location>
        <begin position="436"/>
        <end position="457"/>
    </location>
</feature>
<feature type="transmembrane region" description="Helical" evidence="1">
    <location>
        <begin position="121"/>
        <end position="148"/>
    </location>
</feature>
<proteinExistence type="predicted"/>
<dbReference type="EMBL" id="JAPPUX010000002">
    <property type="protein sequence ID" value="MCY4726393.1"/>
    <property type="molecule type" value="Genomic_DNA"/>
</dbReference>
<feature type="transmembrane region" description="Helical" evidence="1">
    <location>
        <begin position="81"/>
        <end position="100"/>
    </location>
</feature>
<name>A0ABT4CBR5_9ACTN</name>
<feature type="transmembrane region" description="Helical" evidence="1">
    <location>
        <begin position="21"/>
        <end position="41"/>
    </location>
</feature>
<keyword evidence="1" id="KW-1133">Transmembrane helix</keyword>
<feature type="transmembrane region" description="Helical" evidence="1">
    <location>
        <begin position="154"/>
        <end position="177"/>
    </location>
</feature>
<reference evidence="2" key="1">
    <citation type="submission" date="2022-08" db="EMBL/GenBank/DDBJ databases">
        <title>Genome sequencing of Nocardioides sp. STR2.</title>
        <authorList>
            <person name="So Y."/>
        </authorList>
    </citation>
    <scope>NUCLEOTIDE SEQUENCE</scope>
    <source>
        <strain evidence="2">STR2</strain>
    </source>
</reference>
<feature type="transmembrane region" description="Helical" evidence="1">
    <location>
        <begin position="345"/>
        <end position="367"/>
    </location>
</feature>
<keyword evidence="1" id="KW-0812">Transmembrane</keyword>
<protein>
    <submittedName>
        <fullName evidence="2">ABC antibiotics transporter</fullName>
    </submittedName>
</protein>
<keyword evidence="3" id="KW-1185">Reference proteome</keyword>
<feature type="transmembrane region" description="Helical" evidence="1">
    <location>
        <begin position="392"/>
        <end position="416"/>
    </location>
</feature>
<keyword evidence="1" id="KW-0472">Membrane</keyword>
<organism evidence="2 3">
    <name type="scientific">Nocardioides pini</name>
    <dbReference type="NCBI Taxonomy" id="2975053"/>
    <lineage>
        <taxon>Bacteria</taxon>
        <taxon>Bacillati</taxon>
        <taxon>Actinomycetota</taxon>
        <taxon>Actinomycetes</taxon>
        <taxon>Propionibacteriales</taxon>
        <taxon>Nocardioidaceae</taxon>
        <taxon>Nocardioides</taxon>
    </lineage>
</organism>